<gene>
    <name evidence="1" type="ORF">SDC9_95379</name>
</gene>
<organism evidence="1">
    <name type="scientific">bioreactor metagenome</name>
    <dbReference type="NCBI Taxonomy" id="1076179"/>
    <lineage>
        <taxon>unclassified sequences</taxon>
        <taxon>metagenomes</taxon>
        <taxon>ecological metagenomes</taxon>
    </lineage>
</organism>
<proteinExistence type="predicted"/>
<accession>A0A645ACS6</accession>
<reference evidence="1" key="1">
    <citation type="submission" date="2019-08" db="EMBL/GenBank/DDBJ databases">
        <authorList>
            <person name="Kucharzyk K."/>
            <person name="Murdoch R.W."/>
            <person name="Higgins S."/>
            <person name="Loffler F."/>
        </authorList>
    </citation>
    <scope>NUCLEOTIDE SEQUENCE</scope>
</reference>
<evidence type="ECO:0000313" key="1">
    <source>
        <dbReference type="EMBL" id="MPM48653.1"/>
    </source>
</evidence>
<name>A0A645ACS6_9ZZZZ</name>
<dbReference type="EMBL" id="VSSQ01012194">
    <property type="protein sequence ID" value="MPM48653.1"/>
    <property type="molecule type" value="Genomic_DNA"/>
</dbReference>
<sequence>MLGGQTQFLQGAEHPVGLYAPELAPLDLHTAGEQGIVLCHGDQIAHVDIPRAGDDLDGAVAYVKLQNPHVVGVLVLLHLNDFAHHHVFHAGAQVGGDLLFGPGKRHRLREVPVGSVHFHKFIQPFSGQ</sequence>
<protein>
    <submittedName>
        <fullName evidence="1">Uncharacterized protein</fullName>
    </submittedName>
</protein>
<comment type="caution">
    <text evidence="1">The sequence shown here is derived from an EMBL/GenBank/DDBJ whole genome shotgun (WGS) entry which is preliminary data.</text>
</comment>
<dbReference type="AlphaFoldDB" id="A0A645ACS6"/>